<dbReference type="Gene3D" id="3.90.320.10">
    <property type="match status" value="1"/>
</dbReference>
<dbReference type="NCBIfam" id="TIGR01045">
    <property type="entry name" value="RPE1"/>
    <property type="match status" value="1"/>
</dbReference>
<dbReference type="SUPFAM" id="SSF52540">
    <property type="entry name" value="P-loop containing nucleoside triphosphate hydrolases"/>
    <property type="match status" value="1"/>
</dbReference>
<dbReference type="InterPro" id="IPR027417">
    <property type="entry name" value="P-loop_NTPase"/>
</dbReference>
<dbReference type="InterPro" id="IPR038726">
    <property type="entry name" value="PDDEXK_AddAB-type"/>
</dbReference>
<keyword evidence="3" id="KW-1185">Reference proteome</keyword>
<evidence type="ECO:0000259" key="1">
    <source>
        <dbReference type="Pfam" id="PF12705"/>
    </source>
</evidence>
<accession>A0ABM5MU93</accession>
<protein>
    <recommendedName>
        <fullName evidence="1">PD-(D/E)XK endonuclease-like domain-containing protein</fullName>
    </recommendedName>
</protein>
<evidence type="ECO:0000313" key="2">
    <source>
        <dbReference type="EMBL" id="AFB21179.1"/>
    </source>
</evidence>
<feature type="domain" description="PD-(D/E)XK endonuclease-like" evidence="1">
    <location>
        <begin position="642"/>
        <end position="852"/>
    </location>
</feature>
<reference evidence="3" key="1">
    <citation type="submission" date="2012-02" db="EMBL/GenBank/DDBJ databases">
        <title>Complete genome sequence of Rickettsia parkeri strain Portsmouth.</title>
        <authorList>
            <person name="Johnson S.L."/>
            <person name="Munk A.C."/>
            <person name="Han S."/>
            <person name="Bruce D.C."/>
            <person name="Dasch G.A."/>
        </authorList>
    </citation>
    <scope>NUCLEOTIDE SEQUENCE [LARGE SCALE GENOMIC DNA]</scope>
    <source>
        <strain evidence="3">CA410</strain>
    </source>
</reference>
<sequence>MAANYPFLESFAKYIIDKLGKGKEVQIILPNNFSCLELKKILIDKYKIKLPVIIPFISIISKKNLDADYISKIEELFILSEIITEYKELTFNIEESLKAAKILRKLFNDLILNNIDIKLIEVYNNSSYWQKIYKFLEYCFLRWQEEISPIMNSDSFCDRCKERSLYTNRRDDEQRSTKWRSIQYNQKQTKAVYKLKLLHEEIIKIKNGHKQVILAGIFKPDPFLKKFKEELKDYIIHYNPSLSARDFLHNVADKQEFVEDMERRTAAYTNVHEDSSTGSTHKLPLDKNYARSLNNISYLEPNDIYEEAKQIAYICSRNKDKRIAIITDNNKLKRVYCNFLDKYEDLLGHDLRLTNIGELLTSIIKILCNNFDLKTLFLLLKNPLINCPMVQKLELMLSNKNRFISSPKYLLQLQFDNEDIREYCHNLIDILFTNTPYNIQDILVAAKEIAEKILPTIWGKEGGTELLEFLTNLTAYCKYINPTDKKDFPKIFSFLLSNIRYYKNTEAANIIIGSPTDLVLCEFDLIILPHFNNENWSPNKQVHPWLLSKKALQILNIDYDEIGSNLYSDYFNLFLQNKQVIILNAKKYDKKLTTTSNLFLKLQKDCVLSHDSIAGFSNYMDTVFKPQYNNESTALNTFFPTTLSVTDIETLIRNPYGFYAKKILGLRKKDNIWEEPKISDFGNFIHNVLEEYSKNYDKQYMNLNLLDKQNALINIGNHILYSTILPIYTKKAWQIKLVAFSKAFILFDIERRKNCKEIYFEIKGELRLNIAGQDIKIIGIADRIEISKSNNITILDYKTGTIPTKKEIELGLSPQLIIESLMLLENGFTEFYSCKSGNPVINKEITIAYVKITSTDPYIQTTEIALNIKTLNRHKAGLIKLLEHYITNKFFSYDLNLSKYNDYLHLSRCNTAIKSQYNKQDPLLQPNH</sequence>
<dbReference type="RefSeq" id="WP_014363982.1">
    <property type="nucleotide sequence ID" value="NC_016929.1"/>
</dbReference>
<name>A0ABM5MU93_RICCA</name>
<dbReference type="EMBL" id="CP003304">
    <property type="protein sequence ID" value="AFB21179.1"/>
    <property type="molecule type" value="Genomic_DNA"/>
</dbReference>
<dbReference type="Proteomes" id="UP000007878">
    <property type="component" value="Chromosome"/>
</dbReference>
<gene>
    <name evidence="2" type="ORF">RCA_03060</name>
</gene>
<dbReference type="Pfam" id="PF12705">
    <property type="entry name" value="PDDEXK_1"/>
    <property type="match status" value="1"/>
</dbReference>
<dbReference type="InterPro" id="IPR005728">
    <property type="entry name" value="RPE1"/>
</dbReference>
<dbReference type="InterPro" id="IPR011335">
    <property type="entry name" value="Restrct_endonuc-II-like"/>
</dbReference>
<dbReference type="SUPFAM" id="SSF52980">
    <property type="entry name" value="Restriction endonuclease-like"/>
    <property type="match status" value="1"/>
</dbReference>
<organism evidence="2 3">
    <name type="scientific">Rickettsia canadensis str. CA410</name>
    <dbReference type="NCBI Taxonomy" id="1105107"/>
    <lineage>
        <taxon>Bacteria</taxon>
        <taxon>Pseudomonadati</taxon>
        <taxon>Pseudomonadota</taxon>
        <taxon>Alphaproteobacteria</taxon>
        <taxon>Rickettsiales</taxon>
        <taxon>Rickettsiaceae</taxon>
        <taxon>Rickettsieae</taxon>
        <taxon>Rickettsia</taxon>
        <taxon>belli group</taxon>
    </lineage>
</organism>
<proteinExistence type="predicted"/>
<evidence type="ECO:0000313" key="3">
    <source>
        <dbReference type="Proteomes" id="UP000007878"/>
    </source>
</evidence>
<dbReference type="InterPro" id="IPR011604">
    <property type="entry name" value="PDDEXK-like_dom_sf"/>
</dbReference>